<gene>
    <name evidence="1" type="ORF">WAX74_20660</name>
</gene>
<comment type="caution">
    <text evidence="1">The sequence shown here is derived from an EMBL/GenBank/DDBJ whole genome shotgun (WGS) entry which is preliminary data.</text>
</comment>
<feature type="non-terminal residue" evidence="1">
    <location>
        <position position="1"/>
    </location>
</feature>
<protein>
    <submittedName>
        <fullName evidence="1">Uncharacterized protein</fullName>
    </submittedName>
</protein>
<evidence type="ECO:0000313" key="1">
    <source>
        <dbReference type="EMBL" id="MEI4772011.1"/>
    </source>
</evidence>
<accession>A0ABU8FAH7</accession>
<sequence>NVDYQLPGEKIRDGGNRIGMVLTYPVFTIPASGSAVAKEKTSGINLSTFFTEDQNLLNFQLTDLKFQLKHSLFQLTILLPLTHYVVIH</sequence>
<dbReference type="EMBL" id="JBAWSY010000039">
    <property type="protein sequence ID" value="MEI4772011.1"/>
    <property type="molecule type" value="Genomic_DNA"/>
</dbReference>
<reference evidence="1 2" key="1">
    <citation type="submission" date="2024-01" db="EMBL/GenBank/DDBJ databases">
        <title>Seven novel Bacillus-like species.</title>
        <authorList>
            <person name="Liu G."/>
        </authorList>
    </citation>
    <scope>NUCLEOTIDE SEQUENCE [LARGE SCALE GENOMIC DNA]</scope>
    <source>
        <strain evidence="1 2">FJAT-51614</strain>
    </source>
</reference>
<evidence type="ECO:0000313" key="2">
    <source>
        <dbReference type="Proteomes" id="UP001364890"/>
    </source>
</evidence>
<organism evidence="1 2">
    <name type="scientific">Psychrobacillus mangrovi</name>
    <dbReference type="NCBI Taxonomy" id="3117745"/>
    <lineage>
        <taxon>Bacteria</taxon>
        <taxon>Bacillati</taxon>
        <taxon>Bacillota</taxon>
        <taxon>Bacilli</taxon>
        <taxon>Bacillales</taxon>
        <taxon>Bacillaceae</taxon>
        <taxon>Psychrobacillus</taxon>
    </lineage>
</organism>
<dbReference type="Proteomes" id="UP001364890">
    <property type="component" value="Unassembled WGS sequence"/>
</dbReference>
<keyword evidence="2" id="KW-1185">Reference proteome</keyword>
<dbReference type="RefSeq" id="WP_336499560.1">
    <property type="nucleotide sequence ID" value="NZ_JBAWSY010000039.1"/>
</dbReference>
<name>A0ABU8FAH7_9BACI</name>
<proteinExistence type="predicted"/>